<feature type="transmembrane region" description="Helical" evidence="6">
    <location>
        <begin position="102"/>
        <end position="125"/>
    </location>
</feature>
<evidence type="ECO:0000256" key="1">
    <source>
        <dbReference type="ARBA" id="ARBA00004141"/>
    </source>
</evidence>
<dbReference type="InterPro" id="IPR051633">
    <property type="entry name" value="AceTr"/>
</dbReference>
<keyword evidence="8" id="KW-1185">Reference proteome</keyword>
<keyword evidence="5 6" id="KW-0472">Membrane</keyword>
<comment type="similarity">
    <text evidence="2">Belongs to the acetate uptake transporter (AceTr) (TC 2.A.96) family.</text>
</comment>
<evidence type="ECO:0000256" key="2">
    <source>
        <dbReference type="ARBA" id="ARBA00005587"/>
    </source>
</evidence>
<keyword evidence="3 6" id="KW-0812">Transmembrane</keyword>
<evidence type="ECO:0000256" key="6">
    <source>
        <dbReference type="SAM" id="Phobius"/>
    </source>
</evidence>
<name>A0ABR1J7Y6_9AGAR</name>
<evidence type="ECO:0000313" key="7">
    <source>
        <dbReference type="EMBL" id="KAK7453490.1"/>
    </source>
</evidence>
<feature type="transmembrane region" description="Helical" evidence="6">
    <location>
        <begin position="162"/>
        <end position="181"/>
    </location>
</feature>
<feature type="transmembrane region" description="Helical" evidence="6">
    <location>
        <begin position="38"/>
        <end position="59"/>
    </location>
</feature>
<protein>
    <recommendedName>
        <fullName evidence="9">Gpr1 family protein</fullName>
    </recommendedName>
</protein>
<dbReference type="EMBL" id="JBANRG010000026">
    <property type="protein sequence ID" value="KAK7453490.1"/>
    <property type="molecule type" value="Genomic_DNA"/>
</dbReference>
<comment type="subcellular location">
    <subcellularLocation>
        <location evidence="1">Membrane</location>
        <topology evidence="1">Multi-pass membrane protein</topology>
    </subcellularLocation>
</comment>
<dbReference type="InterPro" id="IPR000791">
    <property type="entry name" value="Gpr1/Fun34/SatP-like"/>
</dbReference>
<sequence>MPSVSPDQIDVEKNDITQIEYGPGSGDPVTYQRYPTKIANPGPTGVLSFAATTFILSMYNANVRGIEHPNVIVGMSLFAGGLTQFMAAMWEFPRGNVFGATVFASYASFWMSYATILIPASGIMAAYPDEAELGNALGIYLITWMMITFFFLLAVIKKNVAFSLLLADFTVMLAVLSAGEFTGMRGLQKAGGALGIIGGLIAFYIGVSELLAAESTALMRLPLGNYDRAPAHRKQ</sequence>
<gene>
    <name evidence="7" type="ORF">VKT23_011767</name>
</gene>
<feature type="transmembrane region" description="Helical" evidence="6">
    <location>
        <begin position="193"/>
        <end position="213"/>
    </location>
</feature>
<dbReference type="Pfam" id="PF01184">
    <property type="entry name" value="Gpr1_Fun34_YaaH"/>
    <property type="match status" value="1"/>
</dbReference>
<dbReference type="NCBIfam" id="NF038013">
    <property type="entry name" value="AceTr_1"/>
    <property type="match status" value="1"/>
</dbReference>
<keyword evidence="4 6" id="KW-1133">Transmembrane helix</keyword>
<evidence type="ECO:0000313" key="8">
    <source>
        <dbReference type="Proteomes" id="UP001498398"/>
    </source>
</evidence>
<dbReference type="PANTHER" id="PTHR31123:SF1">
    <property type="entry name" value="ACCUMULATION OF DYADS PROTEIN 2-RELATED"/>
    <property type="match status" value="1"/>
</dbReference>
<feature type="transmembrane region" description="Helical" evidence="6">
    <location>
        <begin position="71"/>
        <end position="90"/>
    </location>
</feature>
<proteinExistence type="inferred from homology"/>
<reference evidence="7 8" key="1">
    <citation type="submission" date="2024-01" db="EMBL/GenBank/DDBJ databases">
        <title>A draft genome for the cacao thread blight pathogen Marasmiellus scandens.</title>
        <authorList>
            <person name="Baruah I.K."/>
            <person name="Leung J."/>
            <person name="Bukari Y."/>
            <person name="Amoako-Attah I."/>
            <person name="Meinhardt L.W."/>
            <person name="Bailey B.A."/>
            <person name="Cohen S.P."/>
        </authorList>
    </citation>
    <scope>NUCLEOTIDE SEQUENCE [LARGE SCALE GENOMIC DNA]</scope>
    <source>
        <strain evidence="7 8">GH-19</strain>
    </source>
</reference>
<evidence type="ECO:0000256" key="5">
    <source>
        <dbReference type="ARBA" id="ARBA00023136"/>
    </source>
</evidence>
<evidence type="ECO:0000256" key="3">
    <source>
        <dbReference type="ARBA" id="ARBA00022692"/>
    </source>
</evidence>
<evidence type="ECO:0000256" key="4">
    <source>
        <dbReference type="ARBA" id="ARBA00022989"/>
    </source>
</evidence>
<dbReference type="PANTHER" id="PTHR31123">
    <property type="entry name" value="ACCUMULATION OF DYADS PROTEIN 2-RELATED"/>
    <property type="match status" value="1"/>
</dbReference>
<evidence type="ECO:0008006" key="9">
    <source>
        <dbReference type="Google" id="ProtNLM"/>
    </source>
</evidence>
<accession>A0ABR1J7Y6</accession>
<dbReference type="Proteomes" id="UP001498398">
    <property type="component" value="Unassembled WGS sequence"/>
</dbReference>
<feature type="transmembrane region" description="Helical" evidence="6">
    <location>
        <begin position="137"/>
        <end position="156"/>
    </location>
</feature>
<comment type="caution">
    <text evidence="7">The sequence shown here is derived from an EMBL/GenBank/DDBJ whole genome shotgun (WGS) entry which is preliminary data.</text>
</comment>
<organism evidence="7 8">
    <name type="scientific">Marasmiellus scandens</name>
    <dbReference type="NCBI Taxonomy" id="2682957"/>
    <lineage>
        <taxon>Eukaryota</taxon>
        <taxon>Fungi</taxon>
        <taxon>Dikarya</taxon>
        <taxon>Basidiomycota</taxon>
        <taxon>Agaricomycotina</taxon>
        <taxon>Agaricomycetes</taxon>
        <taxon>Agaricomycetidae</taxon>
        <taxon>Agaricales</taxon>
        <taxon>Marasmiineae</taxon>
        <taxon>Omphalotaceae</taxon>
        <taxon>Marasmiellus</taxon>
    </lineage>
</organism>